<reference evidence="2 3" key="1">
    <citation type="submission" date="2018-08" db="EMBL/GenBank/DDBJ databases">
        <title>A genome reference for cultivated species of the human gut microbiota.</title>
        <authorList>
            <person name="Zou Y."/>
            <person name="Xue W."/>
            <person name="Luo G."/>
        </authorList>
    </citation>
    <scope>NUCLEOTIDE SEQUENCE [LARGE SCALE GENOMIC DNA]</scope>
    <source>
        <strain evidence="2 3">AM37-4AC</strain>
    </source>
</reference>
<dbReference type="Gene3D" id="3.30.700.10">
    <property type="entry name" value="Glycoprotein, Type 4 Pilin"/>
    <property type="match status" value="1"/>
</dbReference>
<dbReference type="InterPro" id="IPR012902">
    <property type="entry name" value="N_methyl_site"/>
</dbReference>
<organism evidence="2 3">
    <name type="scientific">Blautia obeum</name>
    <dbReference type="NCBI Taxonomy" id="40520"/>
    <lineage>
        <taxon>Bacteria</taxon>
        <taxon>Bacillati</taxon>
        <taxon>Bacillota</taxon>
        <taxon>Clostridia</taxon>
        <taxon>Lachnospirales</taxon>
        <taxon>Lachnospiraceae</taxon>
        <taxon>Blautia</taxon>
    </lineage>
</organism>
<feature type="transmembrane region" description="Helical" evidence="1">
    <location>
        <begin position="21"/>
        <end position="39"/>
    </location>
</feature>
<dbReference type="EMBL" id="QSHL01000002">
    <property type="protein sequence ID" value="RHC09417.1"/>
    <property type="molecule type" value="Genomic_DNA"/>
</dbReference>
<keyword evidence="1" id="KW-1133">Transmembrane helix</keyword>
<keyword evidence="1" id="KW-0812">Transmembrane</keyword>
<dbReference type="PROSITE" id="PS00409">
    <property type="entry name" value="PROKAR_NTER_METHYL"/>
    <property type="match status" value="1"/>
</dbReference>
<protein>
    <submittedName>
        <fullName evidence="2">Prepilin-type cleavage/methylation domain-containing protein</fullName>
    </submittedName>
</protein>
<dbReference type="SUPFAM" id="SSF54523">
    <property type="entry name" value="Pili subunits"/>
    <property type="match status" value="1"/>
</dbReference>
<proteinExistence type="predicted"/>
<dbReference type="Pfam" id="PF07963">
    <property type="entry name" value="N_methyl"/>
    <property type="match status" value="1"/>
</dbReference>
<evidence type="ECO:0000256" key="1">
    <source>
        <dbReference type="SAM" id="Phobius"/>
    </source>
</evidence>
<evidence type="ECO:0000313" key="2">
    <source>
        <dbReference type="EMBL" id="RHC09417.1"/>
    </source>
</evidence>
<dbReference type="Proteomes" id="UP000265808">
    <property type="component" value="Unassembled WGS sequence"/>
</dbReference>
<dbReference type="AlphaFoldDB" id="A0A454HKJ1"/>
<gene>
    <name evidence="2" type="ORF">DW859_03635</name>
</gene>
<accession>A0A454HKJ1</accession>
<name>A0A454HKJ1_9FIRM</name>
<keyword evidence="1" id="KW-0472">Membrane</keyword>
<dbReference type="InterPro" id="IPR045584">
    <property type="entry name" value="Pilin-like"/>
</dbReference>
<comment type="caution">
    <text evidence="2">The sequence shown here is derived from an EMBL/GenBank/DDBJ whole genome shotgun (WGS) entry which is preliminary data.</text>
</comment>
<evidence type="ECO:0000313" key="3">
    <source>
        <dbReference type="Proteomes" id="UP000265808"/>
    </source>
</evidence>
<sequence>MMFKKSKKSKESVQGFTLVELIIIVAILGVLLVILAPAYTKYIERSRESTDLANAKSAYNELMMNVAEKEEDPEPISFKLKQKHPGWQSPLPITVGSASFDGTNTDNWVGTPGRNGSCVVSYNKNLGVIFTWSGGTEDAAARPTYSEGMKNTLELLHKAYDNRDSGTMQTNKAYYSNQTFKIDGKQYTTRVYYADSPVFKKALEGYKPKPASYEDSPFYSVQDDPGNKYTHQGFAYYTYGKDRSINMFTYVNENKVYQTTDEGKTWQDITPGEK</sequence>